<dbReference type="GeneID" id="69230956"/>
<evidence type="ECO:0000256" key="10">
    <source>
        <dbReference type="ARBA" id="ARBA00022967"/>
    </source>
</evidence>
<comment type="similarity">
    <text evidence="3">Belongs to the complex I subunit 2 family.</text>
</comment>
<evidence type="ECO:0000256" key="14">
    <source>
        <dbReference type="ARBA" id="ARBA00023075"/>
    </source>
</evidence>
<keyword evidence="15 20" id="KW-0496">Mitochondrion</keyword>
<keyword evidence="14" id="KW-0830">Ubiquinone</keyword>
<evidence type="ECO:0000256" key="7">
    <source>
        <dbReference type="ARBA" id="ARBA00022660"/>
    </source>
</evidence>
<dbReference type="CTD" id="4536"/>
<dbReference type="PANTHER" id="PTHR46552">
    <property type="entry name" value="NADH-UBIQUINONE OXIDOREDUCTASE CHAIN 2"/>
    <property type="match status" value="1"/>
</dbReference>
<keyword evidence="8" id="KW-0812">Transmembrane</keyword>
<dbReference type="InterPro" id="IPR001750">
    <property type="entry name" value="ND/Mrp_TM"/>
</dbReference>
<name>A0A8A4VSJ5_9HEMI</name>
<evidence type="ECO:0000256" key="13">
    <source>
        <dbReference type="ARBA" id="ARBA00023027"/>
    </source>
</evidence>
<sequence>MLMNSSKMIFMKMMVISTIMMMSSMNLMFSWISMELNLISFIPILTKSKKMKDQSMKYFIIQSLSSSMLLIAMMINSKIESPINLSIMITASMLMKMGLMPFHLWLPSIMQSMSWKKCMIMNTWQKISPTILICQLISIKEMILPMMISLIFSPISMFKTLSTKKIMAFSSISNTPWMMMSMMISKNMFFMFFMIYSMINMMLMNNFKKLNINFINQMMEKNKTMKINLMVNFLSMSGFPPTIGFLMKWMILQKMMELSKFMSMMMILSSLISSFIYMKMTISIFLMMNFKKKNTKSKNFSSNDIPMNMMMILTFMFLKPN</sequence>
<comment type="subcellular location">
    <subcellularLocation>
        <location evidence="2">Mitochondrion inner membrane</location>
        <topology evidence="2">Multi-pass membrane protein</topology>
    </subcellularLocation>
</comment>
<keyword evidence="6" id="KW-0813">Transport</keyword>
<evidence type="ECO:0000259" key="19">
    <source>
        <dbReference type="Pfam" id="PF00361"/>
    </source>
</evidence>
<evidence type="ECO:0000256" key="3">
    <source>
        <dbReference type="ARBA" id="ARBA00007012"/>
    </source>
</evidence>
<organism evidence="20">
    <name type="scientific">Bambusicaliscelis flavus</name>
    <dbReference type="NCBI Taxonomy" id="2820090"/>
    <lineage>
        <taxon>Eukaryota</taxon>
        <taxon>Metazoa</taxon>
        <taxon>Ecdysozoa</taxon>
        <taxon>Arthropoda</taxon>
        <taxon>Hexapoda</taxon>
        <taxon>Insecta</taxon>
        <taxon>Pterygota</taxon>
        <taxon>Neoptera</taxon>
        <taxon>Paraneoptera</taxon>
        <taxon>Hemiptera</taxon>
        <taxon>Auchenorrhyncha</taxon>
        <taxon>Fulgoroidea</taxon>
        <taxon>Caliscelidae</taxon>
        <taxon>Bambusicaliscelis</taxon>
    </lineage>
</organism>
<evidence type="ECO:0000256" key="2">
    <source>
        <dbReference type="ARBA" id="ARBA00004448"/>
    </source>
</evidence>
<evidence type="ECO:0000256" key="4">
    <source>
        <dbReference type="ARBA" id="ARBA00012944"/>
    </source>
</evidence>
<evidence type="ECO:0000256" key="5">
    <source>
        <dbReference type="ARBA" id="ARBA00021008"/>
    </source>
</evidence>
<feature type="domain" description="NADH:quinone oxidoreductase/Mrp antiporter transmembrane" evidence="19">
    <location>
        <begin position="24"/>
        <end position="81"/>
    </location>
</feature>
<dbReference type="EMBL" id="MW281858">
    <property type="protein sequence ID" value="QTD82400.1"/>
    <property type="molecule type" value="Genomic_DNA"/>
</dbReference>
<comment type="function">
    <text evidence="1">Core subunit of the mitochondrial membrane respiratory chain NADH dehydrogenase (Complex I) that is believed to belong to the minimal assembly required for catalysis. Complex I functions in the transfer of electrons from NADH to the respiratory chain. The immediate electron acceptor for the enzyme is believed to be ubiquinone.</text>
</comment>
<geneLocation type="mitochondrion" evidence="20"/>
<keyword evidence="7" id="KW-0679">Respiratory chain</keyword>
<dbReference type="GO" id="GO:0006120">
    <property type="term" value="P:mitochondrial electron transport, NADH to ubiquinone"/>
    <property type="evidence" value="ECO:0007669"/>
    <property type="project" value="TreeGrafter"/>
</dbReference>
<proteinExistence type="inferred from homology"/>
<evidence type="ECO:0000256" key="12">
    <source>
        <dbReference type="ARBA" id="ARBA00022989"/>
    </source>
</evidence>
<keyword evidence="11" id="KW-0249">Electron transport</keyword>
<gene>
    <name evidence="20" type="primary">ND2</name>
</gene>
<evidence type="ECO:0000313" key="20">
    <source>
        <dbReference type="EMBL" id="QTD82400.1"/>
    </source>
</evidence>
<evidence type="ECO:0000256" key="9">
    <source>
        <dbReference type="ARBA" id="ARBA00022792"/>
    </source>
</evidence>
<evidence type="ECO:0000256" key="18">
    <source>
        <dbReference type="ARBA" id="ARBA00049551"/>
    </source>
</evidence>
<keyword evidence="9" id="KW-0999">Mitochondrion inner membrane</keyword>
<evidence type="ECO:0000256" key="11">
    <source>
        <dbReference type="ARBA" id="ARBA00022982"/>
    </source>
</evidence>
<dbReference type="Pfam" id="PF00361">
    <property type="entry name" value="Proton_antipo_M"/>
    <property type="match status" value="2"/>
</dbReference>
<evidence type="ECO:0000256" key="8">
    <source>
        <dbReference type="ARBA" id="ARBA00022692"/>
    </source>
</evidence>
<dbReference type="EC" id="7.1.1.2" evidence="4"/>
<protein>
    <recommendedName>
        <fullName evidence="5">NADH-ubiquinone oxidoreductase chain 2</fullName>
        <ecNumber evidence="4">7.1.1.2</ecNumber>
    </recommendedName>
    <alternativeName>
        <fullName evidence="17">NADH dehydrogenase subunit 2</fullName>
    </alternativeName>
</protein>
<keyword evidence="16" id="KW-0472">Membrane</keyword>
<evidence type="ECO:0000256" key="16">
    <source>
        <dbReference type="ARBA" id="ARBA00023136"/>
    </source>
</evidence>
<comment type="catalytic activity">
    <reaction evidence="18">
        <text>a ubiquinone + NADH + 5 H(+)(in) = a ubiquinol + NAD(+) + 4 H(+)(out)</text>
        <dbReference type="Rhea" id="RHEA:29091"/>
        <dbReference type="Rhea" id="RHEA-COMP:9565"/>
        <dbReference type="Rhea" id="RHEA-COMP:9566"/>
        <dbReference type="ChEBI" id="CHEBI:15378"/>
        <dbReference type="ChEBI" id="CHEBI:16389"/>
        <dbReference type="ChEBI" id="CHEBI:17976"/>
        <dbReference type="ChEBI" id="CHEBI:57540"/>
        <dbReference type="ChEBI" id="CHEBI:57945"/>
        <dbReference type="EC" id="7.1.1.2"/>
    </reaction>
</comment>
<keyword evidence="10" id="KW-1278">Translocase</keyword>
<evidence type="ECO:0000256" key="1">
    <source>
        <dbReference type="ARBA" id="ARBA00003257"/>
    </source>
</evidence>
<evidence type="ECO:0000256" key="15">
    <source>
        <dbReference type="ARBA" id="ARBA00023128"/>
    </source>
</evidence>
<dbReference type="GO" id="GO:0005743">
    <property type="term" value="C:mitochondrial inner membrane"/>
    <property type="evidence" value="ECO:0007669"/>
    <property type="project" value="UniProtKB-SubCell"/>
</dbReference>
<dbReference type="InterPro" id="IPR050175">
    <property type="entry name" value="Complex_I_Subunit_2"/>
</dbReference>
<keyword evidence="12" id="KW-1133">Transmembrane helix</keyword>
<evidence type="ECO:0000256" key="17">
    <source>
        <dbReference type="ARBA" id="ARBA00031028"/>
    </source>
</evidence>
<dbReference type="AlphaFoldDB" id="A0A8A4VSJ5"/>
<dbReference type="PANTHER" id="PTHR46552:SF1">
    <property type="entry name" value="NADH-UBIQUINONE OXIDOREDUCTASE CHAIN 2"/>
    <property type="match status" value="1"/>
</dbReference>
<reference evidence="20" key="1">
    <citation type="journal article" name="Int. J. Mol. Sci.">
        <title>Structural Features and Phylogenetic Implications of Four New Mitogenomes of Caliscelidae (Hemiptera: Fulgoromorpha).</title>
        <authorList>
            <person name="Gong N."/>
            <person name="Yang L."/>
            <person name="Chen X.S."/>
        </authorList>
    </citation>
    <scope>NUCLEOTIDE SEQUENCE</scope>
</reference>
<dbReference type="RefSeq" id="YP_010235782.1">
    <property type="nucleotide sequence ID" value="NC_059808.1"/>
</dbReference>
<feature type="domain" description="NADH:quinone oxidoreductase/Mrp antiporter transmembrane" evidence="19">
    <location>
        <begin position="85"/>
        <end position="272"/>
    </location>
</feature>
<dbReference type="GO" id="GO:0008137">
    <property type="term" value="F:NADH dehydrogenase (ubiquinone) activity"/>
    <property type="evidence" value="ECO:0007669"/>
    <property type="project" value="UniProtKB-EC"/>
</dbReference>
<evidence type="ECO:0000256" key="6">
    <source>
        <dbReference type="ARBA" id="ARBA00022448"/>
    </source>
</evidence>
<accession>A0A8A4VSJ5</accession>
<keyword evidence="13" id="KW-0520">NAD</keyword>